<dbReference type="PANTHER" id="PTHR43133">
    <property type="entry name" value="RNA POLYMERASE ECF-TYPE SIGMA FACTO"/>
    <property type="match status" value="1"/>
</dbReference>
<evidence type="ECO:0000256" key="4">
    <source>
        <dbReference type="ARBA" id="ARBA00023163"/>
    </source>
</evidence>
<dbReference type="InterPro" id="IPR013249">
    <property type="entry name" value="RNA_pol_sigma70_r4_t2"/>
</dbReference>
<evidence type="ECO:0000256" key="5">
    <source>
        <dbReference type="SAM" id="MobiDB-lite"/>
    </source>
</evidence>
<protein>
    <submittedName>
        <fullName evidence="8">RNA polymerase sigma factor</fullName>
    </submittedName>
</protein>
<sequence>MPLAAGIGTSRAGRRQRAPAERDNGAPSPTLRDAYGRRQARLRAFFLRRTGSPEAAEDLVQELWLRIARDADATGFENPDSWLQRIAINLALNWLRQNRFQAQYIAHADDGADAVDDAPGPDRQAQARQGMDFLRDLLDELSPRRRRAFLLYRGEGLSLNETAQQMGVSSSTAKKQIAAAVAFLRERMSEAGLWP</sequence>
<organism evidence="8 9">
    <name type="scientific">Candidatus Andeanibacterium colombiense</name>
    <dbReference type="NCBI Taxonomy" id="3121345"/>
    <lineage>
        <taxon>Bacteria</taxon>
        <taxon>Pseudomonadati</taxon>
        <taxon>Pseudomonadota</taxon>
        <taxon>Alphaproteobacteria</taxon>
        <taxon>Sphingomonadales</taxon>
        <taxon>Sphingomonadaceae</taxon>
        <taxon>Candidatus Andeanibacterium</taxon>
    </lineage>
</organism>
<keyword evidence="4" id="KW-0804">Transcription</keyword>
<feature type="domain" description="RNA polymerase sigma factor 70 region 4 type 2" evidence="7">
    <location>
        <begin position="134"/>
        <end position="184"/>
    </location>
</feature>
<dbReference type="Gene3D" id="1.10.1740.10">
    <property type="match status" value="1"/>
</dbReference>
<dbReference type="KEGG" id="acob:P0Y56_09110"/>
<reference evidence="8" key="1">
    <citation type="submission" date="2023-03" db="EMBL/GenBank/DDBJ databases">
        <title>Andean soil-derived lignocellulolytic bacterial consortium as a source of novel taxa and putative plastic-active enzymes.</title>
        <authorList>
            <person name="Diaz-Garcia L."/>
            <person name="Chuvochina M."/>
            <person name="Feuerriegel G."/>
            <person name="Bunk B."/>
            <person name="Sproer C."/>
            <person name="Streit W.R."/>
            <person name="Rodriguez L.M."/>
            <person name="Overmann J."/>
            <person name="Jimenez D.J."/>
        </authorList>
    </citation>
    <scope>NUCLEOTIDE SEQUENCE</scope>
    <source>
        <strain evidence="8">MAG 26</strain>
    </source>
</reference>
<dbReference type="InterPro" id="IPR013324">
    <property type="entry name" value="RNA_pol_sigma_r3/r4-like"/>
</dbReference>
<dbReference type="EMBL" id="CP119316">
    <property type="protein sequence ID" value="WEK45196.1"/>
    <property type="molecule type" value="Genomic_DNA"/>
</dbReference>
<dbReference type="Pfam" id="PF04542">
    <property type="entry name" value="Sigma70_r2"/>
    <property type="match status" value="1"/>
</dbReference>
<evidence type="ECO:0000256" key="2">
    <source>
        <dbReference type="ARBA" id="ARBA00023015"/>
    </source>
</evidence>
<dbReference type="Pfam" id="PF08281">
    <property type="entry name" value="Sigma70_r4_2"/>
    <property type="match status" value="1"/>
</dbReference>
<evidence type="ECO:0000259" key="7">
    <source>
        <dbReference type="Pfam" id="PF08281"/>
    </source>
</evidence>
<dbReference type="InterPro" id="IPR036388">
    <property type="entry name" value="WH-like_DNA-bd_sf"/>
</dbReference>
<dbReference type="GO" id="GO:0006352">
    <property type="term" value="P:DNA-templated transcription initiation"/>
    <property type="evidence" value="ECO:0007669"/>
    <property type="project" value="InterPro"/>
</dbReference>
<proteinExistence type="inferred from homology"/>
<dbReference type="SUPFAM" id="SSF88659">
    <property type="entry name" value="Sigma3 and sigma4 domains of RNA polymerase sigma factors"/>
    <property type="match status" value="1"/>
</dbReference>
<dbReference type="InterPro" id="IPR007627">
    <property type="entry name" value="RNA_pol_sigma70_r2"/>
</dbReference>
<dbReference type="Gene3D" id="1.10.10.10">
    <property type="entry name" value="Winged helix-like DNA-binding domain superfamily/Winged helix DNA-binding domain"/>
    <property type="match status" value="1"/>
</dbReference>
<dbReference type="Proteomes" id="UP001218362">
    <property type="component" value="Chromosome"/>
</dbReference>
<dbReference type="GO" id="GO:0016987">
    <property type="term" value="F:sigma factor activity"/>
    <property type="evidence" value="ECO:0007669"/>
    <property type="project" value="UniProtKB-KW"/>
</dbReference>
<feature type="region of interest" description="Disordered" evidence="5">
    <location>
        <begin position="1"/>
        <end position="34"/>
    </location>
</feature>
<dbReference type="CDD" id="cd06171">
    <property type="entry name" value="Sigma70_r4"/>
    <property type="match status" value="1"/>
</dbReference>
<evidence type="ECO:0000313" key="8">
    <source>
        <dbReference type="EMBL" id="WEK45196.1"/>
    </source>
</evidence>
<dbReference type="GO" id="GO:0003677">
    <property type="term" value="F:DNA binding"/>
    <property type="evidence" value="ECO:0007669"/>
    <property type="project" value="InterPro"/>
</dbReference>
<dbReference type="NCBIfam" id="TIGR02937">
    <property type="entry name" value="sigma70-ECF"/>
    <property type="match status" value="1"/>
</dbReference>
<dbReference type="PANTHER" id="PTHR43133:SF63">
    <property type="entry name" value="RNA POLYMERASE SIGMA FACTOR FECI-RELATED"/>
    <property type="match status" value="1"/>
</dbReference>
<name>A0AAJ5X3Z0_9SPHN</name>
<dbReference type="InterPro" id="IPR013325">
    <property type="entry name" value="RNA_pol_sigma_r2"/>
</dbReference>
<keyword evidence="3" id="KW-0731">Sigma factor</keyword>
<evidence type="ECO:0000256" key="3">
    <source>
        <dbReference type="ARBA" id="ARBA00023082"/>
    </source>
</evidence>
<dbReference type="InterPro" id="IPR014284">
    <property type="entry name" value="RNA_pol_sigma-70_dom"/>
</dbReference>
<evidence type="ECO:0000259" key="6">
    <source>
        <dbReference type="Pfam" id="PF04542"/>
    </source>
</evidence>
<accession>A0AAJ5X3Z0</accession>
<comment type="similarity">
    <text evidence="1">Belongs to the sigma-70 factor family. ECF subfamily.</text>
</comment>
<evidence type="ECO:0000256" key="1">
    <source>
        <dbReference type="ARBA" id="ARBA00010641"/>
    </source>
</evidence>
<gene>
    <name evidence="8" type="ORF">P0Y56_09110</name>
</gene>
<dbReference type="AlphaFoldDB" id="A0AAJ5X3Z0"/>
<keyword evidence="2" id="KW-0805">Transcription regulation</keyword>
<dbReference type="InterPro" id="IPR039425">
    <property type="entry name" value="RNA_pol_sigma-70-like"/>
</dbReference>
<dbReference type="SUPFAM" id="SSF88946">
    <property type="entry name" value="Sigma2 domain of RNA polymerase sigma factors"/>
    <property type="match status" value="1"/>
</dbReference>
<feature type="domain" description="RNA polymerase sigma-70 region 2" evidence="6">
    <location>
        <begin position="36"/>
        <end position="99"/>
    </location>
</feature>
<evidence type="ECO:0000313" key="9">
    <source>
        <dbReference type="Proteomes" id="UP001218362"/>
    </source>
</evidence>